<reference evidence="6 7" key="1">
    <citation type="submission" date="2016-03" db="EMBL/GenBank/DDBJ databases">
        <authorList>
            <person name="Ploux O."/>
        </authorList>
    </citation>
    <scope>NUCLEOTIDE SEQUENCE [LARGE SCALE GENOMIC DNA]</scope>
    <source>
        <strain evidence="6 7">R0</strain>
    </source>
</reference>
<keyword evidence="3 5" id="KW-1133">Transmembrane helix</keyword>
<feature type="transmembrane region" description="Helical" evidence="5">
    <location>
        <begin position="33"/>
        <end position="53"/>
    </location>
</feature>
<evidence type="ECO:0000313" key="6">
    <source>
        <dbReference type="EMBL" id="KYG66411.1"/>
    </source>
</evidence>
<dbReference type="AlphaFoldDB" id="A0A150WPI0"/>
<feature type="transmembrane region" description="Helical" evidence="5">
    <location>
        <begin position="6"/>
        <end position="26"/>
    </location>
</feature>
<sequence length="59" mass="6207">MLRAAIAFFIIGLVAMIFGATGFAGVSMEIGRLLLFVFLFLALVSFVVSLISGRGGKVP</sequence>
<protein>
    <recommendedName>
        <fullName evidence="8">DUF1328 domain-containing protein</fullName>
    </recommendedName>
</protein>
<dbReference type="HAMAP" id="MF_01361">
    <property type="entry name" value="UPF0391"/>
    <property type="match status" value="1"/>
</dbReference>
<evidence type="ECO:0000256" key="5">
    <source>
        <dbReference type="SAM" id="Phobius"/>
    </source>
</evidence>
<keyword evidence="1" id="KW-1003">Cell membrane</keyword>
<evidence type="ECO:0000313" key="7">
    <source>
        <dbReference type="Proteomes" id="UP000075320"/>
    </source>
</evidence>
<dbReference type="GO" id="GO:0005886">
    <property type="term" value="C:plasma membrane"/>
    <property type="evidence" value="ECO:0007669"/>
    <property type="project" value="InterPro"/>
</dbReference>
<dbReference type="EMBL" id="LUKE01000001">
    <property type="protein sequence ID" value="KYG66411.1"/>
    <property type="molecule type" value="Genomic_DNA"/>
</dbReference>
<keyword evidence="2 5" id="KW-0812">Transmembrane</keyword>
<keyword evidence="4 5" id="KW-0472">Membrane</keyword>
<keyword evidence="7" id="KW-1185">Reference proteome</keyword>
<accession>A0A150WPI0</accession>
<dbReference type="PIRSF" id="PIRSF036466">
    <property type="entry name" value="UCP036466"/>
    <property type="match status" value="1"/>
</dbReference>
<dbReference type="InterPro" id="IPR009760">
    <property type="entry name" value="DUF1328"/>
</dbReference>
<evidence type="ECO:0008006" key="8">
    <source>
        <dbReference type="Google" id="ProtNLM"/>
    </source>
</evidence>
<evidence type="ECO:0000256" key="2">
    <source>
        <dbReference type="ARBA" id="ARBA00022692"/>
    </source>
</evidence>
<proteinExistence type="inferred from homology"/>
<organism evidence="6 7">
    <name type="scientific">Bdellovibrio bacteriovorus</name>
    <dbReference type="NCBI Taxonomy" id="959"/>
    <lineage>
        <taxon>Bacteria</taxon>
        <taxon>Pseudomonadati</taxon>
        <taxon>Bdellovibrionota</taxon>
        <taxon>Bdellovibrionia</taxon>
        <taxon>Bdellovibrionales</taxon>
        <taxon>Pseudobdellovibrionaceae</taxon>
        <taxon>Bdellovibrio</taxon>
    </lineage>
</organism>
<evidence type="ECO:0000256" key="4">
    <source>
        <dbReference type="ARBA" id="ARBA00023136"/>
    </source>
</evidence>
<gene>
    <name evidence="6" type="ORF">AZI86_05010</name>
</gene>
<evidence type="ECO:0000256" key="3">
    <source>
        <dbReference type="ARBA" id="ARBA00022989"/>
    </source>
</evidence>
<dbReference type="Proteomes" id="UP000075320">
    <property type="component" value="Unassembled WGS sequence"/>
</dbReference>
<dbReference type="RefSeq" id="WP_061833975.1">
    <property type="nucleotide sequence ID" value="NZ_LUKE01000001.1"/>
</dbReference>
<name>A0A150WPI0_BDEBC</name>
<comment type="caution">
    <text evidence="6">The sequence shown here is derived from an EMBL/GenBank/DDBJ whole genome shotgun (WGS) entry which is preliminary data.</text>
</comment>
<dbReference type="Pfam" id="PF07043">
    <property type="entry name" value="DUF1328"/>
    <property type="match status" value="1"/>
</dbReference>
<evidence type="ECO:0000256" key="1">
    <source>
        <dbReference type="ARBA" id="ARBA00022475"/>
    </source>
</evidence>
<dbReference type="OrthoDB" id="1374391at2"/>